<name>K2RDZ5_MACPH</name>
<dbReference type="InParanoid" id="K2RDZ5"/>
<dbReference type="EMBL" id="AHHD01000079">
    <property type="protein sequence ID" value="EKG20756.1"/>
    <property type="molecule type" value="Genomic_DNA"/>
</dbReference>
<feature type="region of interest" description="Disordered" evidence="1">
    <location>
        <begin position="73"/>
        <end position="94"/>
    </location>
</feature>
<reference evidence="2 3" key="1">
    <citation type="journal article" date="2012" name="BMC Genomics">
        <title>Tools to kill: Genome of one of the most destructive plant pathogenic fungi Macrophomina phaseolina.</title>
        <authorList>
            <person name="Islam M.S."/>
            <person name="Haque M.S."/>
            <person name="Islam M.M."/>
            <person name="Emdad E.M."/>
            <person name="Halim A."/>
            <person name="Hossen Q.M.M."/>
            <person name="Hossain M.Z."/>
            <person name="Ahmed B."/>
            <person name="Rahim S."/>
            <person name="Rahman M.S."/>
            <person name="Alam M.M."/>
            <person name="Hou S."/>
            <person name="Wan X."/>
            <person name="Saito J.A."/>
            <person name="Alam M."/>
        </authorList>
    </citation>
    <scope>NUCLEOTIDE SEQUENCE [LARGE SCALE GENOMIC DNA]</scope>
    <source>
        <strain evidence="2 3">MS6</strain>
    </source>
</reference>
<evidence type="ECO:0000256" key="1">
    <source>
        <dbReference type="SAM" id="MobiDB-lite"/>
    </source>
</evidence>
<sequence length="187" mass="19741">MSCPAFPRAALASAKARFTGGCSGYDGSSGRIPILNGRWRRPSTVLSSADIHGTARAVLSYLDGSASRTDLKKSSKSAKEFASGPAHGTIPGVPWRAGDTWPPNGIRSAVGLKPYTPQHSEGMRMDPAMSVPTPSIDPRSATSAPSPPLDPPAVRLVLWGLSVLPNMLFSESAVYLSVSFHSRPSRK</sequence>
<gene>
    <name evidence="2" type="ORF">MPH_01923</name>
</gene>
<feature type="region of interest" description="Disordered" evidence="1">
    <location>
        <begin position="116"/>
        <end position="149"/>
    </location>
</feature>
<protein>
    <submittedName>
        <fullName evidence="2">Uncharacterized protein</fullName>
    </submittedName>
</protein>
<evidence type="ECO:0000313" key="3">
    <source>
        <dbReference type="Proteomes" id="UP000007129"/>
    </source>
</evidence>
<dbReference type="VEuPathDB" id="FungiDB:MPH_01923"/>
<proteinExistence type="predicted"/>
<organism evidence="2 3">
    <name type="scientific">Macrophomina phaseolina (strain MS6)</name>
    <name type="common">Charcoal rot fungus</name>
    <dbReference type="NCBI Taxonomy" id="1126212"/>
    <lineage>
        <taxon>Eukaryota</taxon>
        <taxon>Fungi</taxon>
        <taxon>Dikarya</taxon>
        <taxon>Ascomycota</taxon>
        <taxon>Pezizomycotina</taxon>
        <taxon>Dothideomycetes</taxon>
        <taxon>Dothideomycetes incertae sedis</taxon>
        <taxon>Botryosphaeriales</taxon>
        <taxon>Botryosphaeriaceae</taxon>
        <taxon>Macrophomina</taxon>
    </lineage>
</organism>
<dbReference type="AlphaFoldDB" id="K2RDZ5"/>
<evidence type="ECO:0000313" key="2">
    <source>
        <dbReference type="EMBL" id="EKG20756.1"/>
    </source>
</evidence>
<dbReference type="HOGENOM" id="CLU_1447943_0_0_1"/>
<accession>K2RDZ5</accession>
<comment type="caution">
    <text evidence="2">The sequence shown here is derived from an EMBL/GenBank/DDBJ whole genome shotgun (WGS) entry which is preliminary data.</text>
</comment>
<dbReference type="Proteomes" id="UP000007129">
    <property type="component" value="Unassembled WGS sequence"/>
</dbReference>